<protein>
    <submittedName>
        <fullName evidence="1">Glycoside hydrolase</fullName>
    </submittedName>
</protein>
<dbReference type="GO" id="GO:0016787">
    <property type="term" value="F:hydrolase activity"/>
    <property type="evidence" value="ECO:0007669"/>
    <property type="project" value="UniProtKB-KW"/>
</dbReference>
<comment type="caution">
    <text evidence="1">The sequence shown here is derived from an EMBL/GenBank/DDBJ whole genome shotgun (WGS) entry which is preliminary data.</text>
</comment>
<dbReference type="STRING" id="1437609.BCAL_1618"/>
<name>A0A087A626_9BIFI</name>
<organism evidence="1 2">
    <name type="scientific">Bifidobacterium callitrichos DSM 23973</name>
    <dbReference type="NCBI Taxonomy" id="1437609"/>
    <lineage>
        <taxon>Bacteria</taxon>
        <taxon>Bacillati</taxon>
        <taxon>Actinomycetota</taxon>
        <taxon>Actinomycetes</taxon>
        <taxon>Bifidobacteriales</taxon>
        <taxon>Bifidobacteriaceae</taxon>
        <taxon>Bifidobacterium</taxon>
    </lineage>
</organism>
<sequence>MKFNPTYNPAPGRLISDILIENINVMTGDGEEPSIIAGYDDDHPVENVRIVNMRRDGKVCMTLEDANIELRDHASGVRIEGAVRS</sequence>
<proteinExistence type="predicted"/>
<keyword evidence="1" id="KW-0378">Hydrolase</keyword>
<dbReference type="RefSeq" id="WP_052401199.1">
    <property type="nucleotide sequence ID" value="NZ_JGYS01000009.1"/>
</dbReference>
<evidence type="ECO:0000313" key="1">
    <source>
        <dbReference type="EMBL" id="KFI54226.1"/>
    </source>
</evidence>
<accession>A0A087A626</accession>
<dbReference type="AlphaFoldDB" id="A0A087A626"/>
<dbReference type="Proteomes" id="UP000029072">
    <property type="component" value="Unassembled WGS sequence"/>
</dbReference>
<gene>
    <name evidence="1" type="ORF">BCAL_1618</name>
</gene>
<reference evidence="1 2" key="1">
    <citation type="submission" date="2014-03" db="EMBL/GenBank/DDBJ databases">
        <title>Genomics of Bifidobacteria.</title>
        <authorList>
            <person name="Ventura M."/>
            <person name="Milani C."/>
            <person name="Lugli G.A."/>
        </authorList>
    </citation>
    <scope>NUCLEOTIDE SEQUENCE [LARGE SCALE GENOMIC DNA]</scope>
    <source>
        <strain evidence="1 2">DSM 23973</strain>
    </source>
</reference>
<dbReference type="EMBL" id="JGYS01000009">
    <property type="protein sequence ID" value="KFI54226.1"/>
    <property type="molecule type" value="Genomic_DNA"/>
</dbReference>
<evidence type="ECO:0000313" key="2">
    <source>
        <dbReference type="Proteomes" id="UP000029072"/>
    </source>
</evidence>